<name>A0A409YRF7_9AGAR</name>
<evidence type="ECO:0000313" key="3">
    <source>
        <dbReference type="EMBL" id="PPR05584.1"/>
    </source>
</evidence>
<organism evidence="3 4">
    <name type="scientific">Panaeolus cyanescens</name>
    <dbReference type="NCBI Taxonomy" id="181874"/>
    <lineage>
        <taxon>Eukaryota</taxon>
        <taxon>Fungi</taxon>
        <taxon>Dikarya</taxon>
        <taxon>Basidiomycota</taxon>
        <taxon>Agaricomycotina</taxon>
        <taxon>Agaricomycetes</taxon>
        <taxon>Agaricomycetidae</taxon>
        <taxon>Agaricales</taxon>
        <taxon>Agaricineae</taxon>
        <taxon>Galeropsidaceae</taxon>
        <taxon>Panaeolus</taxon>
    </lineage>
</organism>
<dbReference type="OrthoDB" id="73875at2759"/>
<evidence type="ECO:0000256" key="1">
    <source>
        <dbReference type="SAM" id="SignalP"/>
    </source>
</evidence>
<keyword evidence="4" id="KW-1185">Reference proteome</keyword>
<feature type="chain" id="PRO_5019178924" description="Ecp2 effector protein-like domain-containing protein" evidence="1">
    <location>
        <begin position="21"/>
        <end position="173"/>
    </location>
</feature>
<sequence length="173" mass="18830">MAKFSLFGLLFALLFALARAAPATIGDDAVDVEFEEPAPQSPSITPLEHEARAWINNCGTSTFINQSSTASPLIKDCQQIVKNISGGGTWHVALIRQRQLVQYGTCAFGVQSGYIPTATNFRVGNSDIIDLINDSIKKFSWNGKVGAKGVMKCQTDPGLHLISVDWTIYRNPK</sequence>
<evidence type="ECO:0000313" key="4">
    <source>
        <dbReference type="Proteomes" id="UP000284842"/>
    </source>
</evidence>
<accession>A0A409YRF7</accession>
<dbReference type="STRING" id="181874.A0A409YRF7"/>
<comment type="caution">
    <text evidence="3">The sequence shown here is derived from an EMBL/GenBank/DDBJ whole genome shotgun (WGS) entry which is preliminary data.</text>
</comment>
<dbReference type="InParanoid" id="A0A409YRF7"/>
<feature type="domain" description="Ecp2 effector protein-like" evidence="2">
    <location>
        <begin position="57"/>
        <end position="153"/>
    </location>
</feature>
<dbReference type="AlphaFoldDB" id="A0A409YRF7"/>
<feature type="signal peptide" evidence="1">
    <location>
        <begin position="1"/>
        <end position="20"/>
    </location>
</feature>
<evidence type="ECO:0000259" key="2">
    <source>
        <dbReference type="Pfam" id="PF14856"/>
    </source>
</evidence>
<dbReference type="InterPro" id="IPR029226">
    <property type="entry name" value="Ecp2-like"/>
</dbReference>
<protein>
    <recommendedName>
        <fullName evidence="2">Ecp2 effector protein-like domain-containing protein</fullName>
    </recommendedName>
</protein>
<dbReference type="EMBL" id="NHTK01000787">
    <property type="protein sequence ID" value="PPR05584.1"/>
    <property type="molecule type" value="Genomic_DNA"/>
</dbReference>
<dbReference type="Proteomes" id="UP000284842">
    <property type="component" value="Unassembled WGS sequence"/>
</dbReference>
<dbReference type="Pfam" id="PF14856">
    <property type="entry name" value="Hce2"/>
    <property type="match status" value="1"/>
</dbReference>
<keyword evidence="1" id="KW-0732">Signal</keyword>
<reference evidence="3 4" key="1">
    <citation type="journal article" date="2018" name="Evol. Lett.">
        <title>Horizontal gene cluster transfer increased hallucinogenic mushroom diversity.</title>
        <authorList>
            <person name="Reynolds H.T."/>
            <person name="Vijayakumar V."/>
            <person name="Gluck-Thaler E."/>
            <person name="Korotkin H.B."/>
            <person name="Matheny P.B."/>
            <person name="Slot J.C."/>
        </authorList>
    </citation>
    <scope>NUCLEOTIDE SEQUENCE [LARGE SCALE GENOMIC DNA]</scope>
    <source>
        <strain evidence="3 4">2629</strain>
    </source>
</reference>
<gene>
    <name evidence="3" type="ORF">CVT24_002785</name>
</gene>
<proteinExistence type="predicted"/>